<protein>
    <submittedName>
        <fullName evidence="1">Uncharacterized protein</fullName>
    </submittedName>
</protein>
<reference evidence="2" key="1">
    <citation type="journal article" date="2024" name="Viruses">
        <title>New Genera and Species of Caulobacter and Brevundimonas Bacteriophages Provide Insights into Phage Genome Evolution.</title>
        <authorList>
            <person name="Ely B."/>
            <person name="Hils M."/>
            <person name="Clarke A."/>
            <person name="Albert M."/>
            <person name="Holness N."/>
            <person name="Lenski J."/>
            <person name="Mohammadi T."/>
        </authorList>
    </citation>
    <scope>NUCLEOTIDE SEQUENCE [LARGE SCALE GENOMIC DNA]</scope>
</reference>
<evidence type="ECO:0000313" key="1">
    <source>
        <dbReference type="EMBL" id="UCR90859.1"/>
    </source>
</evidence>
<dbReference type="Proteomes" id="UP000827707">
    <property type="component" value="Segment"/>
</dbReference>
<proteinExistence type="predicted"/>
<keyword evidence="2" id="KW-1185">Reference proteome</keyword>
<accession>A0AAN0KI34</accession>
<dbReference type="EMBL" id="OK319016">
    <property type="protein sequence ID" value="UCR90859.1"/>
    <property type="molecule type" value="Genomic_DNA"/>
</dbReference>
<evidence type="ECO:0000313" key="2">
    <source>
        <dbReference type="Proteomes" id="UP000827707"/>
    </source>
</evidence>
<sequence>MLRKFAIIIPVACAFNDPASLGLYGTSPLAWAGERIVAEVEGYTQSEVHGVWKGPQGLVAEAGYRLDFAGHCPDHFVRGLAQYLVQHTNEQCVYVEYDGGAEII</sequence>
<organism evidence="1 2">
    <name type="scientific">Brevundimonas phage AA</name>
    <dbReference type="NCBI Taxonomy" id="2880937"/>
    <lineage>
        <taxon>Viruses</taxon>
        <taxon>Duplodnaviria</taxon>
        <taxon>Heunggongvirae</taxon>
        <taxon>Uroviricota</taxon>
        <taxon>Caudoviricetes</taxon>
        <taxon>Autographivirales</taxon>
        <taxon>Autonotataviridae</taxon>
        <taxon>Conareevirus</taxon>
        <taxon>Conareevirus doublea</taxon>
    </lineage>
</organism>
<name>A0AAN0KI34_9CAUD</name>